<dbReference type="Pfam" id="PF11213">
    <property type="entry name" value="DUF3006"/>
    <property type="match status" value="1"/>
</dbReference>
<dbReference type="Proteomes" id="UP000613512">
    <property type="component" value="Unassembled WGS sequence"/>
</dbReference>
<accession>A0A916RST5</accession>
<sequence>MKKVVIFGGVSLLLCLGLITFCEAKLKEEMSSQREEAVVLTGVVDRIEDEKTAVILIEDMKIQLEVPVSEFAIDFVPNLWLDVVLINDDIDGITVNHERTHAEHENMRKLFERLKKRIKKIQSKD</sequence>
<keyword evidence="2" id="KW-1185">Reference proteome</keyword>
<gene>
    <name evidence="1" type="ORF">GCM10008025_06940</name>
</gene>
<evidence type="ECO:0000313" key="2">
    <source>
        <dbReference type="Proteomes" id="UP000613512"/>
    </source>
</evidence>
<protein>
    <submittedName>
        <fullName evidence="1">Uncharacterized protein</fullName>
    </submittedName>
</protein>
<dbReference type="EMBL" id="BMEY01000003">
    <property type="protein sequence ID" value="GGA65751.1"/>
    <property type="molecule type" value="Genomic_DNA"/>
</dbReference>
<reference evidence="1" key="2">
    <citation type="submission" date="2020-09" db="EMBL/GenBank/DDBJ databases">
        <authorList>
            <person name="Sun Q."/>
            <person name="Zhou Y."/>
        </authorList>
    </citation>
    <scope>NUCLEOTIDE SEQUENCE</scope>
    <source>
        <strain evidence="1">CGMCC 1.12408</strain>
    </source>
</reference>
<dbReference type="AlphaFoldDB" id="A0A916RST5"/>
<evidence type="ECO:0000313" key="1">
    <source>
        <dbReference type="EMBL" id="GGA65751.1"/>
    </source>
</evidence>
<organism evidence="1 2">
    <name type="scientific">Ornithinibacillus halotolerans</name>
    <dbReference type="NCBI Taxonomy" id="1274357"/>
    <lineage>
        <taxon>Bacteria</taxon>
        <taxon>Bacillati</taxon>
        <taxon>Bacillota</taxon>
        <taxon>Bacilli</taxon>
        <taxon>Bacillales</taxon>
        <taxon>Bacillaceae</taxon>
        <taxon>Ornithinibacillus</taxon>
    </lineage>
</organism>
<comment type="caution">
    <text evidence="1">The sequence shown here is derived from an EMBL/GenBank/DDBJ whole genome shotgun (WGS) entry which is preliminary data.</text>
</comment>
<dbReference type="InterPro" id="IPR021377">
    <property type="entry name" value="DUF3006"/>
</dbReference>
<proteinExistence type="predicted"/>
<name>A0A916RST5_9BACI</name>
<reference evidence="1" key="1">
    <citation type="journal article" date="2014" name="Int. J. Syst. Evol. Microbiol.">
        <title>Complete genome sequence of Corynebacterium casei LMG S-19264T (=DSM 44701T), isolated from a smear-ripened cheese.</title>
        <authorList>
            <consortium name="US DOE Joint Genome Institute (JGI-PGF)"/>
            <person name="Walter F."/>
            <person name="Albersmeier A."/>
            <person name="Kalinowski J."/>
            <person name="Ruckert C."/>
        </authorList>
    </citation>
    <scope>NUCLEOTIDE SEQUENCE</scope>
    <source>
        <strain evidence="1">CGMCC 1.12408</strain>
    </source>
</reference>